<accession>A0A0K1E8J9</accession>
<proteinExistence type="predicted"/>
<dbReference type="InterPro" id="IPR042099">
    <property type="entry name" value="ANL_N_sf"/>
</dbReference>
<feature type="region of interest" description="Disordered" evidence="1">
    <location>
        <begin position="147"/>
        <end position="187"/>
    </location>
</feature>
<evidence type="ECO:0000259" key="2">
    <source>
        <dbReference type="Pfam" id="PF00501"/>
    </source>
</evidence>
<dbReference type="InterPro" id="IPR000873">
    <property type="entry name" value="AMP-dep_synth/lig_dom"/>
</dbReference>
<dbReference type="Gene3D" id="3.40.50.12780">
    <property type="entry name" value="N-terminal domain of ligase-like"/>
    <property type="match status" value="1"/>
</dbReference>
<dbReference type="SUPFAM" id="SSF56801">
    <property type="entry name" value="Acetyl-CoA synthetase-like"/>
    <property type="match status" value="1"/>
</dbReference>
<gene>
    <name evidence="4" type="ORF">CMC5_013310</name>
</gene>
<reference evidence="4 5" key="1">
    <citation type="submission" date="2015-07" db="EMBL/GenBank/DDBJ databases">
        <title>Genome analysis of myxobacterium Chondromyces crocatus Cm c5 reveals a high potential for natural compound synthesis and the genetic basis for the loss of fruiting body formation.</title>
        <authorList>
            <person name="Zaburannyi N."/>
            <person name="Bunk B."/>
            <person name="Maier J."/>
            <person name="Overmann J."/>
            <person name="Mueller R."/>
        </authorList>
    </citation>
    <scope>NUCLEOTIDE SEQUENCE [LARGE SCALE GENOMIC DNA]</scope>
    <source>
        <strain evidence="4 5">Cm c5</strain>
    </source>
</reference>
<dbReference type="PROSITE" id="PS00455">
    <property type="entry name" value="AMP_BINDING"/>
    <property type="match status" value="1"/>
</dbReference>
<dbReference type="KEGG" id="ccro:CMC5_013310"/>
<feature type="domain" description="AMP-binding enzyme C-terminal" evidence="3">
    <location>
        <begin position="446"/>
        <end position="483"/>
    </location>
</feature>
<dbReference type="Gene3D" id="3.30.300.30">
    <property type="match status" value="1"/>
</dbReference>
<dbReference type="InterPro" id="IPR020845">
    <property type="entry name" value="AMP-binding_CS"/>
</dbReference>
<dbReference type="STRING" id="52.CMC5_013310"/>
<dbReference type="InterPro" id="IPR050237">
    <property type="entry name" value="ATP-dep_AMP-bd_enzyme"/>
</dbReference>
<evidence type="ECO:0000256" key="1">
    <source>
        <dbReference type="SAM" id="MobiDB-lite"/>
    </source>
</evidence>
<sequence length="569" mass="59366">MGLPLRLEELAARGEAPAIVSRGGVVSYVELSRRAEAVGEALRRVGVHAGDRVALLSAGRGEDEAVALVGALCAGCVVVPLDASAPAGRLARIVGARGCRALVHDAGAEGLVGGLLSARGESGGLGRVTLDATGGVRSVEGGVRSVEGGVRSSKVKERSVDEGEFSERRRTSASGEPAVKRPGHEAGPLPAVEALACILHTSGSTGEPKPIPITWAGLDAFTGWAAQLTGLGPGDRVLRVAELIFDLAWFDHVATLRVGATLVTVARRELLAGRALREAVEALEPTVIYGVPSLFMKLVAALPEGASLLPVPRVLLFAGEVFPPRELKALAERAPGAALFNLYGPTETNVCTFHEVDRRALDGVQEAPIGLACPYADCWLVDEDGSGRRIEGAGTGELVVAGVTTVGGGPYATRDRVERGADGRLYFRGRIDRMVKIRGYRVEPGEVEAALAGHPVVKQAAVVAVDDPRLGRVLRAFVAVGEGEGRRGRVTVGEALAAEEAVAGQKAAAATGGVASQERDAEVAVDGQTLRRYLAERLPPYMVPERVALLPELPRTSTGKIDYRALMEG</sequence>
<dbReference type="Pfam" id="PF13193">
    <property type="entry name" value="AMP-binding_C"/>
    <property type="match status" value="1"/>
</dbReference>
<dbReference type="PANTHER" id="PTHR43767:SF10">
    <property type="entry name" value="SURFACTIN SYNTHASE SUBUNIT 1"/>
    <property type="match status" value="1"/>
</dbReference>
<dbReference type="EMBL" id="CP012159">
    <property type="protein sequence ID" value="AKT37201.1"/>
    <property type="molecule type" value="Genomic_DNA"/>
</dbReference>
<dbReference type="InterPro" id="IPR045851">
    <property type="entry name" value="AMP-bd_C_sf"/>
</dbReference>
<organism evidence="4 5">
    <name type="scientific">Chondromyces crocatus</name>
    <dbReference type="NCBI Taxonomy" id="52"/>
    <lineage>
        <taxon>Bacteria</taxon>
        <taxon>Pseudomonadati</taxon>
        <taxon>Myxococcota</taxon>
        <taxon>Polyangia</taxon>
        <taxon>Polyangiales</taxon>
        <taxon>Polyangiaceae</taxon>
        <taxon>Chondromyces</taxon>
    </lineage>
</organism>
<keyword evidence="5" id="KW-1185">Reference proteome</keyword>
<dbReference type="PANTHER" id="PTHR43767">
    <property type="entry name" value="LONG-CHAIN-FATTY-ACID--COA LIGASE"/>
    <property type="match status" value="1"/>
</dbReference>
<feature type="domain" description="AMP-dependent synthetase/ligase" evidence="2">
    <location>
        <begin position="11"/>
        <end position="406"/>
    </location>
</feature>
<evidence type="ECO:0000259" key="3">
    <source>
        <dbReference type="Pfam" id="PF13193"/>
    </source>
</evidence>
<feature type="compositionally biased region" description="Basic and acidic residues" evidence="1">
    <location>
        <begin position="154"/>
        <end position="170"/>
    </location>
</feature>
<dbReference type="AlphaFoldDB" id="A0A0K1E8J9"/>
<dbReference type="GO" id="GO:0016877">
    <property type="term" value="F:ligase activity, forming carbon-sulfur bonds"/>
    <property type="evidence" value="ECO:0007669"/>
    <property type="project" value="UniProtKB-ARBA"/>
</dbReference>
<dbReference type="InterPro" id="IPR025110">
    <property type="entry name" value="AMP-bd_C"/>
</dbReference>
<evidence type="ECO:0000313" key="4">
    <source>
        <dbReference type="EMBL" id="AKT37201.1"/>
    </source>
</evidence>
<evidence type="ECO:0000313" key="5">
    <source>
        <dbReference type="Proteomes" id="UP000067626"/>
    </source>
</evidence>
<dbReference type="Proteomes" id="UP000067626">
    <property type="component" value="Chromosome"/>
</dbReference>
<protein>
    <submittedName>
        <fullName evidence="4">AMP-dependent ligase</fullName>
    </submittedName>
</protein>
<name>A0A0K1E8J9_CHOCO</name>
<keyword evidence="4" id="KW-0436">Ligase</keyword>
<dbReference type="Pfam" id="PF00501">
    <property type="entry name" value="AMP-binding"/>
    <property type="match status" value="1"/>
</dbReference>